<reference evidence="1 2" key="1">
    <citation type="submission" date="2019-10" db="EMBL/GenBank/DDBJ databases">
        <title>Prolixibacter strains distinguished by the presence of nitrate reductase genes were adept at nitrate-dependent anaerobic corrosion of metallic iron and carbon steel.</title>
        <authorList>
            <person name="Iino T."/>
            <person name="Shono N."/>
            <person name="Ito K."/>
            <person name="Nakamura R."/>
            <person name="Sueoka K."/>
            <person name="Harayama S."/>
            <person name="Ohkuma M."/>
        </authorList>
    </citation>
    <scope>NUCLEOTIDE SEQUENCE [LARGE SCALE GENOMIC DNA]</scope>
    <source>
        <strain evidence="1 2">MIC1-1</strain>
    </source>
</reference>
<comment type="caution">
    <text evidence="1">The sequence shown here is derived from an EMBL/GenBank/DDBJ whole genome shotgun (WGS) entry which is preliminary data.</text>
</comment>
<name>A0ABQ0ZJ61_9BACT</name>
<evidence type="ECO:0000313" key="1">
    <source>
        <dbReference type="EMBL" id="GET21497.1"/>
    </source>
</evidence>
<accession>A0ABQ0ZJ61</accession>
<proteinExistence type="predicted"/>
<evidence type="ECO:0000313" key="2">
    <source>
        <dbReference type="Proteomes" id="UP000396862"/>
    </source>
</evidence>
<sequence>MGPFAKLQEHGVARATQQFTERLFELLKNTPGDLVLLAKYGWYLDFGSDLRLAEYLASLIEDDKIEKLDQYLINRFREDTNKIFKKLKTRHPSREAIFAQVEQAQNNKQYFVSIPALLAQADGICLDYTKKKFFKKIKKQDYLPEMTTELSEISSTALSIFMAPIKEQSPIGAHEEGLKQYPVKFNRHVVMHGIDTEYGTEANSLRCLSFVKYLSDILIHFEKKESQK</sequence>
<gene>
    <name evidence="1" type="ORF">JCM18694_17430</name>
</gene>
<organism evidence="1 2">
    <name type="scientific">Prolixibacter denitrificans</name>
    <dbReference type="NCBI Taxonomy" id="1541063"/>
    <lineage>
        <taxon>Bacteria</taxon>
        <taxon>Pseudomonadati</taxon>
        <taxon>Bacteroidota</taxon>
        <taxon>Bacteroidia</taxon>
        <taxon>Marinilabiliales</taxon>
        <taxon>Prolixibacteraceae</taxon>
        <taxon>Prolixibacter</taxon>
    </lineage>
</organism>
<evidence type="ECO:0008006" key="3">
    <source>
        <dbReference type="Google" id="ProtNLM"/>
    </source>
</evidence>
<keyword evidence="2" id="KW-1185">Reference proteome</keyword>
<dbReference type="Proteomes" id="UP000396862">
    <property type="component" value="Unassembled WGS sequence"/>
</dbReference>
<protein>
    <recommendedName>
        <fullName evidence="3">RiboL-PSP-HEPN domain-containing protein</fullName>
    </recommendedName>
</protein>
<dbReference type="EMBL" id="BLAU01000001">
    <property type="protein sequence ID" value="GET21497.1"/>
    <property type="molecule type" value="Genomic_DNA"/>
</dbReference>